<keyword evidence="1" id="KW-1133">Transmembrane helix</keyword>
<dbReference type="Proteomes" id="UP000095401">
    <property type="component" value="Chromosome"/>
</dbReference>
<evidence type="ECO:0000313" key="2">
    <source>
        <dbReference type="EMBL" id="AOU98156.1"/>
    </source>
</evidence>
<dbReference type="KEGG" id="aprs:BI364_09480"/>
<dbReference type="AlphaFoldDB" id="A0A1D8INX1"/>
<reference evidence="4" key="1">
    <citation type="submission" date="2016-09" db="EMBL/GenBank/DDBJ databases">
        <title>Acidihalobacter prosperus F5.</title>
        <authorList>
            <person name="Khaleque H.N."/>
            <person name="Ramsay J.P."/>
            <person name="Kaksonen A.H."/>
            <person name="Boxall N.J."/>
            <person name="Watkin E.L.J."/>
        </authorList>
    </citation>
    <scope>NUCLEOTIDE SEQUENCE [LARGE SCALE GENOMIC DNA]</scope>
    <source>
        <strain evidence="4">F5</strain>
    </source>
</reference>
<proteinExistence type="predicted"/>
<feature type="transmembrane region" description="Helical" evidence="1">
    <location>
        <begin position="36"/>
        <end position="55"/>
    </location>
</feature>
<organism evidence="2 4">
    <name type="scientific">Acidihalobacter yilgarnensis</name>
    <dbReference type="NCBI Taxonomy" id="2819280"/>
    <lineage>
        <taxon>Bacteria</taxon>
        <taxon>Pseudomonadati</taxon>
        <taxon>Pseudomonadota</taxon>
        <taxon>Gammaproteobacteria</taxon>
        <taxon>Chromatiales</taxon>
        <taxon>Ectothiorhodospiraceae</taxon>
        <taxon>Acidihalobacter</taxon>
    </lineage>
</organism>
<name>A0A1D8INX1_9GAMM</name>
<dbReference type="KEGG" id="aprs:BI364_09540"/>
<evidence type="ECO:0000256" key="1">
    <source>
        <dbReference type="SAM" id="Phobius"/>
    </source>
</evidence>
<reference evidence="2" key="2">
    <citation type="journal article" date="2020" name="Int. J. Syst. Evol. Microbiol.">
        <title>Genome-based classification of Acidihalobacter prosperus F5 (=DSM 105917=JCM 32255) as Acidihalobacter yilgarnensis sp. nov.</title>
        <authorList>
            <person name="Khaleque H.N."/>
            <person name="Gonzalez C."/>
            <person name="Johnson D.B."/>
            <person name="Kaksonen A.H."/>
            <person name="Holmes D.S."/>
            <person name="Watkin E.L.J."/>
        </authorList>
    </citation>
    <scope>NUCLEOTIDE SEQUENCE</scope>
    <source>
        <strain evidence="2">F5</strain>
    </source>
</reference>
<accession>A0A1D8INX1</accession>
<gene>
    <name evidence="2" type="ORF">BI364_09480</name>
    <name evidence="3" type="ORF">BI364_09540</name>
</gene>
<dbReference type="EMBL" id="CP017415">
    <property type="protein sequence ID" value="AOU98166.1"/>
    <property type="molecule type" value="Genomic_DNA"/>
</dbReference>
<evidence type="ECO:0000313" key="4">
    <source>
        <dbReference type="Proteomes" id="UP000095401"/>
    </source>
</evidence>
<keyword evidence="1" id="KW-0812">Transmembrane</keyword>
<evidence type="ECO:0000313" key="3">
    <source>
        <dbReference type="EMBL" id="AOU98166.1"/>
    </source>
</evidence>
<protein>
    <submittedName>
        <fullName evidence="2">Uncharacterized protein</fullName>
    </submittedName>
</protein>
<keyword evidence="4" id="KW-1185">Reference proteome</keyword>
<keyword evidence="1" id="KW-0472">Membrane</keyword>
<dbReference type="EMBL" id="CP017415">
    <property type="protein sequence ID" value="AOU98156.1"/>
    <property type="molecule type" value="Genomic_DNA"/>
</dbReference>
<sequence>MRNLLTGEYRKIPLLNATTLRGDYPSAATTLDTCKSLLHVSIFAFLWVAMTDWALRAYLS</sequence>